<evidence type="ECO:0000256" key="2">
    <source>
        <dbReference type="ARBA" id="ARBA00022475"/>
    </source>
</evidence>
<keyword evidence="8" id="KW-0472">Membrane</keyword>
<keyword evidence="12" id="KW-1185">Reference proteome</keyword>
<dbReference type="Gene3D" id="2.60.120.260">
    <property type="entry name" value="Galactose-binding domain-like"/>
    <property type="match status" value="1"/>
</dbReference>
<dbReference type="Proteomes" id="UP000887566">
    <property type="component" value="Unplaced"/>
</dbReference>
<dbReference type="InterPro" id="IPR048525">
    <property type="entry name" value="DDR1-2_DS-like"/>
</dbReference>
<dbReference type="InterPro" id="IPR008979">
    <property type="entry name" value="Galactose-bd-like_sf"/>
</dbReference>
<evidence type="ECO:0000256" key="9">
    <source>
        <dbReference type="ARBA" id="ARBA00023157"/>
    </source>
</evidence>
<evidence type="ECO:0000313" key="12">
    <source>
        <dbReference type="Proteomes" id="UP000887566"/>
    </source>
</evidence>
<dbReference type="Gene3D" id="2.60.120.1190">
    <property type="match status" value="1"/>
</dbReference>
<keyword evidence="3" id="KW-0812">Transmembrane</keyword>
<evidence type="ECO:0000256" key="10">
    <source>
        <dbReference type="ARBA" id="ARBA00023180"/>
    </source>
</evidence>
<evidence type="ECO:0000256" key="3">
    <source>
        <dbReference type="ARBA" id="ARBA00022692"/>
    </source>
</evidence>
<keyword evidence="4" id="KW-0732">Signal</keyword>
<feature type="domain" description="F5/8 type C" evidence="11">
    <location>
        <begin position="1"/>
        <end position="92"/>
    </location>
</feature>
<proteinExistence type="predicted"/>
<dbReference type="GO" id="GO:0005886">
    <property type="term" value="C:plasma membrane"/>
    <property type="evidence" value="ECO:0007669"/>
    <property type="project" value="UniProtKB-SubCell"/>
</dbReference>
<dbReference type="GO" id="GO:0005524">
    <property type="term" value="F:ATP binding"/>
    <property type="evidence" value="ECO:0007669"/>
    <property type="project" value="UniProtKB-KW"/>
</dbReference>
<dbReference type="PANTHER" id="PTHR24543:SF291">
    <property type="entry name" value="SMOKE ALARM, ISOFORM D"/>
    <property type="match status" value="1"/>
</dbReference>
<keyword evidence="10" id="KW-0325">Glycoprotein</keyword>
<dbReference type="Pfam" id="PF21114">
    <property type="entry name" value="DDR1-2_DS-like"/>
    <property type="match status" value="1"/>
</dbReference>
<dbReference type="SUPFAM" id="SSF49785">
    <property type="entry name" value="Galactose-binding domain-like"/>
    <property type="match status" value="1"/>
</dbReference>
<dbReference type="PANTHER" id="PTHR24543">
    <property type="entry name" value="MULTICOPPER OXIDASE-RELATED"/>
    <property type="match status" value="1"/>
</dbReference>
<protein>
    <submittedName>
        <fullName evidence="13">F5/8 type C domain-containing protein</fullName>
    </submittedName>
</protein>
<name>A0A914VAN9_9BILA</name>
<dbReference type="PROSITE" id="PS01286">
    <property type="entry name" value="FA58C_2"/>
    <property type="match status" value="1"/>
</dbReference>
<evidence type="ECO:0000256" key="8">
    <source>
        <dbReference type="ARBA" id="ARBA00023136"/>
    </source>
</evidence>
<dbReference type="Pfam" id="PF00754">
    <property type="entry name" value="F5_F8_type_C"/>
    <property type="match status" value="1"/>
</dbReference>
<sequence length="162" mass="18131">MLLTAAETQGRYGSGAGQEFPTQYMLDYWRPGVHGWIRYKNRRGEQLLTGNTDTTTPVYRPLEPPIVASKIRFVPFSIYARTMCMRVEVYGCENKQGLLSYSMPQGSPIDGLDFRDEIYENAAEDSDLLTDGLGQLSDGIVAMSIPDMIGHEEDSAALNKPW</sequence>
<dbReference type="InterPro" id="IPR000421">
    <property type="entry name" value="FA58C"/>
</dbReference>
<organism evidence="12 13">
    <name type="scientific">Plectus sambesii</name>
    <dbReference type="NCBI Taxonomy" id="2011161"/>
    <lineage>
        <taxon>Eukaryota</taxon>
        <taxon>Metazoa</taxon>
        <taxon>Ecdysozoa</taxon>
        <taxon>Nematoda</taxon>
        <taxon>Chromadorea</taxon>
        <taxon>Plectida</taxon>
        <taxon>Plectina</taxon>
        <taxon>Plectoidea</taxon>
        <taxon>Plectidae</taxon>
        <taxon>Plectus</taxon>
    </lineage>
</organism>
<dbReference type="PROSITE" id="PS50022">
    <property type="entry name" value="FA58C_3"/>
    <property type="match status" value="1"/>
</dbReference>
<evidence type="ECO:0000256" key="6">
    <source>
        <dbReference type="ARBA" id="ARBA00022840"/>
    </source>
</evidence>
<dbReference type="AlphaFoldDB" id="A0A914VAN9"/>
<evidence type="ECO:0000256" key="1">
    <source>
        <dbReference type="ARBA" id="ARBA00004251"/>
    </source>
</evidence>
<evidence type="ECO:0000256" key="5">
    <source>
        <dbReference type="ARBA" id="ARBA00022741"/>
    </source>
</evidence>
<evidence type="ECO:0000256" key="4">
    <source>
        <dbReference type="ARBA" id="ARBA00022729"/>
    </source>
</evidence>
<keyword evidence="6" id="KW-0067">ATP-binding</keyword>
<dbReference type="WBParaSite" id="PSAMB.scaffold16445size1328.g36924.t1">
    <property type="protein sequence ID" value="PSAMB.scaffold16445size1328.g36924.t1"/>
    <property type="gene ID" value="PSAMB.scaffold16445size1328.g36924"/>
</dbReference>
<reference evidence="13" key="1">
    <citation type="submission" date="2022-11" db="UniProtKB">
        <authorList>
            <consortium name="WormBaseParasite"/>
        </authorList>
    </citation>
    <scope>IDENTIFICATION</scope>
</reference>
<evidence type="ECO:0000313" key="13">
    <source>
        <dbReference type="WBParaSite" id="PSAMB.scaffold16445size1328.g36924.t1"/>
    </source>
</evidence>
<keyword evidence="7" id="KW-1133">Transmembrane helix</keyword>
<keyword evidence="2" id="KW-1003">Cell membrane</keyword>
<comment type="subcellular location">
    <subcellularLocation>
        <location evidence="1">Cell membrane</location>
        <topology evidence="1">Single-pass type I membrane protein</topology>
    </subcellularLocation>
</comment>
<keyword evidence="9" id="KW-1015">Disulfide bond</keyword>
<keyword evidence="5" id="KW-0547">Nucleotide-binding</keyword>
<accession>A0A914VAN9</accession>
<evidence type="ECO:0000259" key="11">
    <source>
        <dbReference type="PROSITE" id="PS50022"/>
    </source>
</evidence>
<evidence type="ECO:0000256" key="7">
    <source>
        <dbReference type="ARBA" id="ARBA00022989"/>
    </source>
</evidence>